<evidence type="ECO:0000256" key="11">
    <source>
        <dbReference type="ARBA" id="ARBA00022989"/>
    </source>
</evidence>
<dbReference type="GO" id="GO:0020037">
    <property type="term" value="F:heme binding"/>
    <property type="evidence" value="ECO:0007669"/>
    <property type="project" value="InterPro"/>
</dbReference>
<gene>
    <name evidence="19" type="ORF">AX760_01655</name>
    <name evidence="20" type="ORF">AX760_02155</name>
</gene>
<keyword evidence="7 16" id="KW-0812">Transmembrane</keyword>
<feature type="transmembrane region" description="Helical" evidence="17">
    <location>
        <begin position="355"/>
        <end position="377"/>
    </location>
</feature>
<evidence type="ECO:0000256" key="13">
    <source>
        <dbReference type="ARBA" id="ARBA00023008"/>
    </source>
</evidence>
<evidence type="ECO:0000256" key="7">
    <source>
        <dbReference type="ARBA" id="ARBA00022692"/>
    </source>
</evidence>
<accession>A0A657LUG5</accession>
<dbReference type="FunFam" id="1.20.210.10:FF:000004">
    <property type="entry name" value="Cytochrome c oxidase subunit 1"/>
    <property type="match status" value="1"/>
</dbReference>
<dbReference type="NCBIfam" id="TIGR02891">
    <property type="entry name" value="CtaD_CoxA"/>
    <property type="match status" value="1"/>
</dbReference>
<dbReference type="GO" id="GO:0045277">
    <property type="term" value="C:respiratory chain complex IV"/>
    <property type="evidence" value="ECO:0007669"/>
    <property type="project" value="InterPro"/>
</dbReference>
<dbReference type="OrthoDB" id="9803294at2"/>
<evidence type="ECO:0000256" key="4">
    <source>
        <dbReference type="ARBA" id="ARBA00022448"/>
    </source>
</evidence>
<dbReference type="PRINTS" id="PR01165">
    <property type="entry name" value="CYCOXIDASEI"/>
</dbReference>
<evidence type="ECO:0000313" key="19">
    <source>
        <dbReference type="EMBL" id="OJF98765.1"/>
    </source>
</evidence>
<evidence type="ECO:0000256" key="14">
    <source>
        <dbReference type="ARBA" id="ARBA00023136"/>
    </source>
</evidence>
<comment type="caution">
    <text evidence="19">The sequence shown here is derived from an EMBL/GenBank/DDBJ whole genome shotgun (WGS) entry which is preliminary data.</text>
</comment>
<evidence type="ECO:0000313" key="21">
    <source>
        <dbReference type="Proteomes" id="UP000182661"/>
    </source>
</evidence>
<dbReference type="GO" id="GO:0022904">
    <property type="term" value="P:respiratory electron transport chain"/>
    <property type="evidence" value="ECO:0007669"/>
    <property type="project" value="TreeGrafter"/>
</dbReference>
<dbReference type="InterPro" id="IPR000883">
    <property type="entry name" value="Cyt_C_Oxase_1"/>
</dbReference>
<comment type="pathway">
    <text evidence="2 17">Energy metabolism; oxidative phosphorylation.</text>
</comment>
<keyword evidence="8 17" id="KW-0479">Metal-binding</keyword>
<evidence type="ECO:0000256" key="12">
    <source>
        <dbReference type="ARBA" id="ARBA00023004"/>
    </source>
</evidence>
<dbReference type="GO" id="GO:0015990">
    <property type="term" value="P:electron transport coupled proton transport"/>
    <property type="evidence" value="ECO:0007669"/>
    <property type="project" value="InterPro"/>
</dbReference>
<dbReference type="Proteomes" id="UP000182661">
    <property type="component" value="Unassembled WGS sequence"/>
</dbReference>
<keyword evidence="14 17" id="KW-0472">Membrane</keyword>
<evidence type="ECO:0000256" key="10">
    <source>
        <dbReference type="ARBA" id="ARBA00022982"/>
    </source>
</evidence>
<reference evidence="19 21" key="1">
    <citation type="submission" date="2016-02" db="EMBL/GenBank/DDBJ databases">
        <title>Genome sequencing of a beta-galactosidase producing bacteria Rhizobium sp. 59.</title>
        <authorList>
            <person name="Wang D."/>
            <person name="Kot W."/>
            <person name="Qin Y."/>
            <person name="Hansen L."/>
            <person name="Naqvi K."/>
            <person name="Rensing C."/>
        </authorList>
    </citation>
    <scope>NUCLEOTIDE SEQUENCE [LARGE SCALE GENOMIC DNA]</scope>
    <source>
        <strain evidence="19 21">59</strain>
    </source>
</reference>
<keyword evidence="11 17" id="KW-1133">Transmembrane helix</keyword>
<dbReference type="GO" id="GO:0004129">
    <property type="term" value="F:cytochrome-c oxidase activity"/>
    <property type="evidence" value="ECO:0007669"/>
    <property type="project" value="UniProtKB-EC"/>
</dbReference>
<keyword evidence="4 16" id="KW-0813">Transport</keyword>
<comment type="function">
    <text evidence="17">Cytochrome c oxidase is the component of the respiratory chain that catalyzes the reduction of oxygen to water. Subunits 1-3 form the functional core of the enzyme complex. CO I is the catalytic subunit of the enzyme. Electrons originating in cytochrome c are transferred via the copper A center of subunit 2 and heme A of subunit 1 to the bimetallic center formed by heme A3 and copper B.</text>
</comment>
<organism evidence="19 21">
    <name type="scientific">Pararhizobium antarcticum</name>
    <dbReference type="NCBI Taxonomy" id="1798805"/>
    <lineage>
        <taxon>Bacteria</taxon>
        <taxon>Pseudomonadati</taxon>
        <taxon>Pseudomonadota</taxon>
        <taxon>Alphaproteobacteria</taxon>
        <taxon>Hyphomicrobiales</taxon>
        <taxon>Rhizobiaceae</taxon>
        <taxon>Rhizobium/Agrobacterium group</taxon>
        <taxon>Pararhizobium</taxon>
    </lineage>
</organism>
<dbReference type="InterPro" id="IPR023616">
    <property type="entry name" value="Cyt_c_oxase-like_su1_dom"/>
</dbReference>
<dbReference type="GO" id="GO:0005886">
    <property type="term" value="C:plasma membrane"/>
    <property type="evidence" value="ECO:0007669"/>
    <property type="project" value="UniProtKB-SubCell"/>
</dbReference>
<dbReference type="GO" id="GO:0046872">
    <property type="term" value="F:metal ion binding"/>
    <property type="evidence" value="ECO:0007669"/>
    <property type="project" value="UniProtKB-KW"/>
</dbReference>
<evidence type="ECO:0000256" key="6">
    <source>
        <dbReference type="ARBA" id="ARBA00022660"/>
    </source>
</evidence>
<dbReference type="PANTHER" id="PTHR10422">
    <property type="entry name" value="CYTOCHROME C OXIDASE SUBUNIT 1"/>
    <property type="match status" value="1"/>
</dbReference>
<feature type="transmembrane region" description="Helical" evidence="17">
    <location>
        <begin position="107"/>
        <end position="127"/>
    </location>
</feature>
<dbReference type="Pfam" id="PF00115">
    <property type="entry name" value="COX1"/>
    <property type="match status" value="1"/>
</dbReference>
<dbReference type="InterPro" id="IPR036927">
    <property type="entry name" value="Cyt_c_oxase-like_su1_sf"/>
</dbReference>
<feature type="transmembrane region" description="Helical" evidence="17">
    <location>
        <begin position="45"/>
        <end position="66"/>
    </location>
</feature>
<dbReference type="InterPro" id="IPR023615">
    <property type="entry name" value="Cyt_c_Oxase_su1_BS"/>
</dbReference>
<feature type="transmembrane region" description="Helical" evidence="17">
    <location>
        <begin position="282"/>
        <end position="306"/>
    </location>
</feature>
<evidence type="ECO:0000256" key="3">
    <source>
        <dbReference type="ARBA" id="ARBA00009578"/>
    </source>
</evidence>
<feature type="transmembrane region" description="Helical" evidence="17">
    <location>
        <begin position="235"/>
        <end position="262"/>
    </location>
</feature>
<evidence type="ECO:0000256" key="16">
    <source>
        <dbReference type="RuleBase" id="RU000370"/>
    </source>
</evidence>
<dbReference type="EC" id="7.1.1.9" evidence="17"/>
<feature type="transmembrane region" description="Helical" evidence="17">
    <location>
        <begin position="318"/>
        <end position="340"/>
    </location>
</feature>
<dbReference type="InterPro" id="IPR033944">
    <property type="entry name" value="Cyt_c_oxase_su1_dom"/>
</dbReference>
<evidence type="ECO:0000256" key="2">
    <source>
        <dbReference type="ARBA" id="ARBA00004673"/>
    </source>
</evidence>
<dbReference type="PROSITE" id="PS50855">
    <property type="entry name" value="COX1"/>
    <property type="match status" value="1"/>
</dbReference>
<evidence type="ECO:0000256" key="17">
    <source>
        <dbReference type="RuleBase" id="RU363061"/>
    </source>
</evidence>
<dbReference type="SUPFAM" id="SSF81442">
    <property type="entry name" value="Cytochrome c oxidase subunit I-like"/>
    <property type="match status" value="1"/>
</dbReference>
<keyword evidence="13 17" id="KW-0186">Copper</keyword>
<feature type="transmembrane region" description="Helical" evidence="17">
    <location>
        <begin position="389"/>
        <end position="410"/>
    </location>
</feature>
<proteinExistence type="inferred from homology"/>
<feature type="transmembrane region" description="Helical" evidence="17">
    <location>
        <begin position="422"/>
        <end position="447"/>
    </location>
</feature>
<dbReference type="EMBL" id="LSRP01000074">
    <property type="protein sequence ID" value="OJF98765.1"/>
    <property type="molecule type" value="Genomic_DNA"/>
</dbReference>
<evidence type="ECO:0000256" key="5">
    <source>
        <dbReference type="ARBA" id="ARBA00022617"/>
    </source>
</evidence>
<keyword evidence="10 16" id="KW-0249">Electron transport</keyword>
<dbReference type="AlphaFoldDB" id="A0A657LUG5"/>
<keyword evidence="17" id="KW-1003">Cell membrane</keyword>
<dbReference type="UniPathway" id="UPA00705"/>
<dbReference type="CDD" id="cd01663">
    <property type="entry name" value="Cyt_c_Oxidase_I"/>
    <property type="match status" value="1"/>
</dbReference>
<dbReference type="PANTHER" id="PTHR10422:SF18">
    <property type="entry name" value="CYTOCHROME C OXIDASE SUBUNIT 1"/>
    <property type="match status" value="1"/>
</dbReference>
<dbReference type="InterPro" id="IPR014241">
    <property type="entry name" value="Cyt_c_oxidase_su1_bac"/>
</dbReference>
<comment type="catalytic activity">
    <reaction evidence="15 17">
        <text>4 Fe(II)-[cytochrome c] + O2 + 8 H(+)(in) = 4 Fe(III)-[cytochrome c] + 2 H2O + 4 H(+)(out)</text>
        <dbReference type="Rhea" id="RHEA:11436"/>
        <dbReference type="Rhea" id="RHEA-COMP:10350"/>
        <dbReference type="Rhea" id="RHEA-COMP:14399"/>
        <dbReference type="ChEBI" id="CHEBI:15377"/>
        <dbReference type="ChEBI" id="CHEBI:15378"/>
        <dbReference type="ChEBI" id="CHEBI:15379"/>
        <dbReference type="ChEBI" id="CHEBI:29033"/>
        <dbReference type="ChEBI" id="CHEBI:29034"/>
        <dbReference type="EC" id="7.1.1.9"/>
    </reaction>
</comment>
<evidence type="ECO:0000259" key="18">
    <source>
        <dbReference type="PROSITE" id="PS50855"/>
    </source>
</evidence>
<evidence type="ECO:0000256" key="1">
    <source>
        <dbReference type="ARBA" id="ARBA00004651"/>
    </source>
</evidence>
<dbReference type="RefSeq" id="WP_071832405.1">
    <property type="nucleotide sequence ID" value="NZ_LSRP01000074.1"/>
</dbReference>
<keyword evidence="6 16" id="KW-0679">Respiratory chain</keyword>
<evidence type="ECO:0000256" key="8">
    <source>
        <dbReference type="ARBA" id="ARBA00022723"/>
    </source>
</evidence>
<keyword evidence="21" id="KW-1185">Reference proteome</keyword>
<feature type="transmembrane region" description="Helical" evidence="17">
    <location>
        <begin position="498"/>
        <end position="524"/>
    </location>
</feature>
<keyword evidence="5 16" id="KW-0349">Heme</keyword>
<comment type="subcellular location">
    <subcellularLocation>
        <location evidence="1 17">Cell membrane</location>
        <topology evidence="1 17">Multi-pass membrane protein</topology>
    </subcellularLocation>
</comment>
<evidence type="ECO:0000256" key="9">
    <source>
        <dbReference type="ARBA" id="ARBA00022967"/>
    </source>
</evidence>
<name>A0A657LUG5_9HYPH</name>
<keyword evidence="12 17" id="KW-0408">Iron</keyword>
<comment type="similarity">
    <text evidence="3 16">Belongs to the heme-copper respiratory oxidase family.</text>
</comment>
<dbReference type="GO" id="GO:0006119">
    <property type="term" value="P:oxidative phosphorylation"/>
    <property type="evidence" value="ECO:0007669"/>
    <property type="project" value="UniProtKB-UniPathway"/>
</dbReference>
<feature type="transmembrane region" description="Helical" evidence="17">
    <location>
        <begin position="148"/>
        <end position="166"/>
    </location>
</feature>
<feature type="transmembrane region" description="Helical" evidence="17">
    <location>
        <begin position="197"/>
        <end position="223"/>
    </location>
</feature>
<dbReference type="Gene3D" id="1.20.210.10">
    <property type="entry name" value="Cytochrome c oxidase-like, subunit I domain"/>
    <property type="match status" value="1"/>
</dbReference>
<evidence type="ECO:0000313" key="20">
    <source>
        <dbReference type="EMBL" id="OJF98848.1"/>
    </source>
</evidence>
<keyword evidence="9" id="KW-1278">Translocase</keyword>
<feature type="domain" description="Cytochrome oxidase subunit I profile" evidence="18">
    <location>
        <begin position="36"/>
        <end position="565"/>
    </location>
</feature>
<dbReference type="EMBL" id="LSRP01000074">
    <property type="protein sequence ID" value="OJF98848.1"/>
    <property type="molecule type" value="Genomic_DNA"/>
</dbReference>
<feature type="transmembrane region" description="Helical" evidence="17">
    <location>
        <begin position="459"/>
        <end position="478"/>
    </location>
</feature>
<dbReference type="PROSITE" id="PS00077">
    <property type="entry name" value="COX1_CUB"/>
    <property type="match status" value="1"/>
</dbReference>
<protein>
    <recommendedName>
        <fullName evidence="17">Cytochrome c oxidase subunit 1</fullName>
        <ecNumber evidence="17">7.1.1.9</ecNumber>
    </recommendedName>
</protein>
<sequence>MAGTPAHTDHLHDPAQDHAYGHDDHAHKPLTFFQRWFLSTNHKDIGTLYLIFAIFAGIIGGTLSVIMRMELQEPGIQIFHGLASMVYGFEGDAAIDGGKHMYNVFTTAHALIMIFFMVMPALIGGFANWMVPIMIGAPDMAFPRMNNISFWLIIPAFLLVLLSMFVEGPAGGFGAGGGWTIYPPFSTSGQPGPAMDLVILGLHIAGASSILGAINFITTILNMRAPGMTLHKMPLFAWSVLITAFLLLLSLPVLAGGITMLLTDRNFGTAFFAPEGGGDPILFQHLFWFFGHPEVYILILPGFGIVSHIVSTFSKKPIFGYLGMAYAMVAIGAVGFIVWAHHMYTVGMSLDTQRYFVFATMVIAVPTGVKIFSWIATMWGGSIRFATPMVWAIGFIFLFTVGGVTGVQLANAGLDRSLHDTYYVVAHFHYVLSLGAVFAIFAAWYYWFPKMTGYMYSEFIGKLHFWVMFVGVNLVFFPQHFLGLAGMPRRYIDYPDAYAGWNAVSSYGSYLSAVAVLIFLYGVFEAFSKKRVAGDNPWGEGANTLEWTLPSPPPFHQWEQLPRIK</sequence>
<evidence type="ECO:0000256" key="15">
    <source>
        <dbReference type="ARBA" id="ARBA00047816"/>
    </source>
</evidence>